<proteinExistence type="predicted"/>
<reference evidence="2" key="1">
    <citation type="journal article" date="2022" name="G3 (Bethesda)">
        <title>Unveiling the complete genome sequence of Alicyclobacillus acidoterrestris DSM 3922T, a taint-producing strain.</title>
        <authorList>
            <person name="Leonardo I.C."/>
            <person name="Barreto Crespo M.T."/>
            <person name="Gaspar F.B."/>
        </authorList>
    </citation>
    <scope>NUCLEOTIDE SEQUENCE [LARGE SCALE GENOMIC DNA]</scope>
    <source>
        <strain evidence="2">DSM 3922</strain>
    </source>
</reference>
<accession>A0A9E7CRY1</accession>
<evidence type="ECO:0000313" key="2">
    <source>
        <dbReference type="Proteomes" id="UP000829401"/>
    </source>
</evidence>
<sequence>MPGLGQLHIHRVLMASFALAWGIVFLYQSRLLEAVQFLFSGDIQKSTNVLNPEWLLFMPSVWGFAAYDSYINTVENNKLFEYEQRTFLRKNYQSRSFTIKKGKVIAE</sequence>
<keyword evidence="2" id="KW-1185">Reference proteome</keyword>
<accession>T0DHX6</accession>
<protein>
    <submittedName>
        <fullName evidence="1">Uncharacterized protein</fullName>
    </submittedName>
</protein>
<organism evidence="1 2">
    <name type="scientific">Alicyclobacillus acidoterrestris (strain ATCC 49025 / DSM 3922 / CIP 106132 / NCIMB 13137 / GD3B)</name>
    <dbReference type="NCBI Taxonomy" id="1356854"/>
    <lineage>
        <taxon>Bacteria</taxon>
        <taxon>Bacillati</taxon>
        <taxon>Bacillota</taxon>
        <taxon>Bacilli</taxon>
        <taxon>Bacillales</taxon>
        <taxon>Alicyclobacillaceae</taxon>
        <taxon>Alicyclobacillus</taxon>
    </lineage>
</organism>
<gene>
    <name evidence="1" type="ORF">K1I37_18915</name>
</gene>
<evidence type="ECO:0000313" key="1">
    <source>
        <dbReference type="EMBL" id="UNO48700.1"/>
    </source>
</evidence>
<dbReference type="EMBL" id="CP080467">
    <property type="protein sequence ID" value="UNO48700.1"/>
    <property type="molecule type" value="Genomic_DNA"/>
</dbReference>
<dbReference type="KEGG" id="aaco:K1I37_18915"/>
<dbReference type="eggNOG" id="ENOG502Z7ZI">
    <property type="taxonomic scope" value="Bacteria"/>
</dbReference>
<dbReference type="STRING" id="1356854.N007_21365"/>
<name>T0DHX6_ALIAG</name>
<dbReference type="Proteomes" id="UP000829401">
    <property type="component" value="Chromosome"/>
</dbReference>
<dbReference type="AlphaFoldDB" id="T0DHX6"/>
<dbReference type="OrthoDB" id="1681403at2"/>